<name>A0A5K7YJT9_9BACT</name>
<evidence type="ECO:0000256" key="1">
    <source>
        <dbReference type="ARBA" id="ARBA00022737"/>
    </source>
</evidence>
<dbReference type="KEGG" id="dalk:DSCA_25950"/>
<keyword evidence="1" id="KW-0677">Repeat</keyword>
<dbReference type="PANTHER" id="PTHR44858">
    <property type="entry name" value="TETRATRICOPEPTIDE REPEAT PROTEIN 6"/>
    <property type="match status" value="1"/>
</dbReference>
<dbReference type="AlphaFoldDB" id="A0A5K7YJT9"/>
<dbReference type="Gene3D" id="1.25.40.10">
    <property type="entry name" value="Tetratricopeptide repeat domain"/>
    <property type="match status" value="2"/>
</dbReference>
<dbReference type="PROSITE" id="PS50005">
    <property type="entry name" value="TPR"/>
    <property type="match status" value="2"/>
</dbReference>
<dbReference type="PANTHER" id="PTHR44858:SF1">
    <property type="entry name" value="UDP-N-ACETYLGLUCOSAMINE--PEPTIDE N-ACETYLGLUCOSAMINYLTRANSFERASE SPINDLY-RELATED"/>
    <property type="match status" value="1"/>
</dbReference>
<dbReference type="SMART" id="SM00028">
    <property type="entry name" value="TPR"/>
    <property type="match status" value="4"/>
</dbReference>
<evidence type="ECO:0000313" key="5">
    <source>
        <dbReference type="Proteomes" id="UP000427906"/>
    </source>
</evidence>
<proteinExistence type="predicted"/>
<feature type="repeat" description="TPR" evidence="3">
    <location>
        <begin position="75"/>
        <end position="108"/>
    </location>
</feature>
<accession>A0A5K7YJT9</accession>
<evidence type="ECO:0000256" key="3">
    <source>
        <dbReference type="PROSITE-ProRule" id="PRU00339"/>
    </source>
</evidence>
<dbReference type="SUPFAM" id="SSF48452">
    <property type="entry name" value="TPR-like"/>
    <property type="match status" value="1"/>
</dbReference>
<dbReference type="EMBL" id="AP021874">
    <property type="protein sequence ID" value="BBO68665.1"/>
    <property type="molecule type" value="Genomic_DNA"/>
</dbReference>
<protein>
    <submittedName>
        <fullName evidence="4">Uncharacterized protein</fullName>
    </submittedName>
</protein>
<feature type="repeat" description="TPR" evidence="3">
    <location>
        <begin position="41"/>
        <end position="74"/>
    </location>
</feature>
<dbReference type="Pfam" id="PF13181">
    <property type="entry name" value="TPR_8"/>
    <property type="match status" value="2"/>
</dbReference>
<dbReference type="OrthoDB" id="5418758at2"/>
<reference evidence="4 5" key="1">
    <citation type="submission" date="2019-11" db="EMBL/GenBank/DDBJ databases">
        <title>Comparative genomics of hydrocarbon-degrading Desulfosarcina strains.</title>
        <authorList>
            <person name="Watanabe M."/>
            <person name="Kojima H."/>
            <person name="Fukui M."/>
        </authorList>
    </citation>
    <scope>NUCLEOTIDE SEQUENCE [LARGE SCALE GENOMIC DNA]</scope>
    <source>
        <strain evidence="4 5">PL12</strain>
    </source>
</reference>
<organism evidence="4 5">
    <name type="scientific">Desulfosarcina alkanivorans</name>
    <dbReference type="NCBI Taxonomy" id="571177"/>
    <lineage>
        <taxon>Bacteria</taxon>
        <taxon>Pseudomonadati</taxon>
        <taxon>Thermodesulfobacteriota</taxon>
        <taxon>Desulfobacteria</taxon>
        <taxon>Desulfobacterales</taxon>
        <taxon>Desulfosarcinaceae</taxon>
        <taxon>Desulfosarcina</taxon>
    </lineage>
</organism>
<keyword evidence="5" id="KW-1185">Reference proteome</keyword>
<evidence type="ECO:0000313" key="4">
    <source>
        <dbReference type="EMBL" id="BBO68665.1"/>
    </source>
</evidence>
<dbReference type="RefSeq" id="WP_155316796.1">
    <property type="nucleotide sequence ID" value="NZ_AP021874.1"/>
</dbReference>
<dbReference type="InterPro" id="IPR050498">
    <property type="entry name" value="Ycf3"/>
</dbReference>
<sequence>MTETHTATQWFESGMTAFAETRYDKSIERFTLSIEQDAGQALTLVSRGAAYLKLDMLDRARDDFSRAVEIEPGYARAYHMRGLVGEKQGDDHAALADFDRAIELNPEYGAAYYSRATLHAKMAHTEKAQDDIAMVAHLGNRNMASFMNENNVWQTHHMRVEDCLETELER</sequence>
<keyword evidence="2 3" id="KW-0802">TPR repeat</keyword>
<dbReference type="InterPro" id="IPR011990">
    <property type="entry name" value="TPR-like_helical_dom_sf"/>
</dbReference>
<dbReference type="Proteomes" id="UP000427906">
    <property type="component" value="Chromosome"/>
</dbReference>
<evidence type="ECO:0000256" key="2">
    <source>
        <dbReference type="ARBA" id="ARBA00022803"/>
    </source>
</evidence>
<gene>
    <name evidence="4" type="ORF">DSCA_25950</name>
</gene>
<dbReference type="InterPro" id="IPR019734">
    <property type="entry name" value="TPR_rpt"/>
</dbReference>